<evidence type="ECO:0000256" key="9">
    <source>
        <dbReference type="SAM" id="MobiDB-lite"/>
    </source>
</evidence>
<dbReference type="Proteomes" id="UP000247498">
    <property type="component" value="Unassembled WGS sequence"/>
</dbReference>
<dbReference type="GO" id="GO:0006890">
    <property type="term" value="P:retrograde vesicle-mediated transport, Golgi to endoplasmic reticulum"/>
    <property type="evidence" value="ECO:0007669"/>
    <property type="project" value="TreeGrafter"/>
</dbReference>
<organism evidence="10 11">
    <name type="scientific">Raphidocelis subcapitata</name>
    <dbReference type="NCBI Taxonomy" id="307507"/>
    <lineage>
        <taxon>Eukaryota</taxon>
        <taxon>Viridiplantae</taxon>
        <taxon>Chlorophyta</taxon>
        <taxon>core chlorophytes</taxon>
        <taxon>Chlorophyceae</taxon>
        <taxon>CS clade</taxon>
        <taxon>Sphaeropleales</taxon>
        <taxon>Selenastraceae</taxon>
        <taxon>Raphidocelis</taxon>
    </lineage>
</organism>
<evidence type="ECO:0000313" key="11">
    <source>
        <dbReference type="Proteomes" id="UP000247498"/>
    </source>
</evidence>
<keyword evidence="5" id="KW-0653">Protein transport</keyword>
<evidence type="ECO:0000256" key="7">
    <source>
        <dbReference type="ARBA" id="ARBA00023136"/>
    </source>
</evidence>
<dbReference type="GO" id="GO:0007030">
    <property type="term" value="P:Golgi organization"/>
    <property type="evidence" value="ECO:0007669"/>
    <property type="project" value="TreeGrafter"/>
</dbReference>
<evidence type="ECO:0000256" key="2">
    <source>
        <dbReference type="ARBA" id="ARBA00005831"/>
    </source>
</evidence>
<dbReference type="PANTHER" id="PTHR21443:SF0">
    <property type="entry name" value="CONSERVED OLIGOMERIC GOLGI COMPLEX SUBUNIT 7"/>
    <property type="match status" value="1"/>
</dbReference>
<dbReference type="STRING" id="307507.A0A2V0PPI8"/>
<keyword evidence="11" id="KW-1185">Reference proteome</keyword>
<dbReference type="FunCoup" id="A0A2V0PPI8">
    <property type="interactions" value="2015"/>
</dbReference>
<dbReference type="InParanoid" id="A0A2V0PPI8"/>
<dbReference type="Pfam" id="PF10191">
    <property type="entry name" value="COG7"/>
    <property type="match status" value="1"/>
</dbReference>
<comment type="subcellular location">
    <subcellularLocation>
        <location evidence="1">Golgi apparatus membrane</location>
        <topology evidence="1">Peripheral membrane protein</topology>
    </subcellularLocation>
</comment>
<accession>A0A2V0PPI8</accession>
<gene>
    <name evidence="10" type="ORF">Rsub_12653</name>
</gene>
<dbReference type="GO" id="GO:0000139">
    <property type="term" value="C:Golgi membrane"/>
    <property type="evidence" value="ECO:0007669"/>
    <property type="project" value="UniProtKB-SubCell"/>
</dbReference>
<comment type="similarity">
    <text evidence="2">Belongs to the COG7 family.</text>
</comment>
<dbReference type="OrthoDB" id="245173at2759"/>
<dbReference type="GO" id="GO:0017119">
    <property type="term" value="C:Golgi transport complex"/>
    <property type="evidence" value="ECO:0007669"/>
    <property type="project" value="InterPro"/>
</dbReference>
<evidence type="ECO:0000256" key="6">
    <source>
        <dbReference type="ARBA" id="ARBA00023034"/>
    </source>
</evidence>
<protein>
    <recommendedName>
        <fullName evidence="3">Conserved oligomeric Golgi complex subunit 7</fullName>
    </recommendedName>
    <alternativeName>
        <fullName evidence="8">Component of oligomeric Golgi complex 7</fullName>
    </alternativeName>
</protein>
<sequence>TSAAALRRVPFAQQEVARMAADAAALAAGTRELAAATGTAADAASTVTAPLAALHAAKARMEAACATLREATELTGAFRQVEELFAAGDLPRVAELLRSMGRSLSLVGAVPEFREGRARLAALEDRLQRRVEGALADALASGDAAEVAKLAGVLLAVGRGPTLDKLYTSARAPGVTAAWEAALVPAAAAATGEADQGASGYAGSARLTASALCAANTAALDGLESESAWLAATLPNERPRLLAALSTAALAKANTRLRELMGGLSATEALRPLLAEGAALARGLASLLSAASTGQEGVLAALCAVLEPYEEQVSRIPALEDAALVANLSGAVGGDPTTGELDTAAAALAGGLAPAFGAMRAALDRCVDLSGGTELPQLARVLDSAAAGYLERLQAAAGVLHGRFSASAEAAAATALGLGGGAAGGLAIGAPDNLGAVLSLVVLAQRAASATAELEAATRAAVVTSASRAAAAASAAAAAGPSAVAAAELLSLRLAAFPRKLAPLERLAGAADHDLRFIALPRATGAAAALSEASAALVHAALLAPVDRALEALPPLPVWSSDAAAGAAGGAATPAFSAYPHPLVTAVGEYLLGLPGHLEALMADDGGAGEAGEARGGGDELAADWLDRIVSAAGRSYTDAVLRIPTLSITGGGQLAADAEYFSNVMGALVVAPPPALATLQVFAALPADQFSEAASAAVAAGSAEARLLRRLAEMRGGIGWEGGSAPPAPAQAAVGDGP</sequence>
<evidence type="ECO:0000313" key="10">
    <source>
        <dbReference type="EMBL" id="GBF99960.1"/>
    </source>
</evidence>
<keyword evidence="6" id="KW-0333">Golgi apparatus</keyword>
<keyword evidence="7" id="KW-0472">Membrane</keyword>
<reference evidence="10 11" key="1">
    <citation type="journal article" date="2018" name="Sci. Rep.">
        <title>Raphidocelis subcapitata (=Pseudokirchneriella subcapitata) provides an insight into genome evolution and environmental adaptations in the Sphaeropleales.</title>
        <authorList>
            <person name="Suzuki S."/>
            <person name="Yamaguchi H."/>
            <person name="Nakajima N."/>
            <person name="Kawachi M."/>
        </authorList>
    </citation>
    <scope>NUCLEOTIDE SEQUENCE [LARGE SCALE GENOMIC DNA]</scope>
    <source>
        <strain evidence="10 11">NIES-35</strain>
    </source>
</reference>
<keyword evidence="4" id="KW-0813">Transport</keyword>
<evidence type="ECO:0000256" key="1">
    <source>
        <dbReference type="ARBA" id="ARBA00004395"/>
    </source>
</evidence>
<proteinExistence type="inferred from homology"/>
<evidence type="ECO:0000256" key="3">
    <source>
        <dbReference type="ARBA" id="ARBA00020984"/>
    </source>
</evidence>
<comment type="caution">
    <text evidence="10">The sequence shown here is derived from an EMBL/GenBank/DDBJ whole genome shotgun (WGS) entry which is preliminary data.</text>
</comment>
<feature type="non-terminal residue" evidence="10">
    <location>
        <position position="1"/>
    </location>
</feature>
<dbReference type="InterPro" id="IPR019335">
    <property type="entry name" value="COG7"/>
</dbReference>
<evidence type="ECO:0000256" key="8">
    <source>
        <dbReference type="ARBA" id="ARBA00031345"/>
    </source>
</evidence>
<name>A0A2V0PPI8_9CHLO</name>
<feature type="region of interest" description="Disordered" evidence="9">
    <location>
        <begin position="720"/>
        <end position="739"/>
    </location>
</feature>
<dbReference type="AlphaFoldDB" id="A0A2V0PPI8"/>
<evidence type="ECO:0000256" key="4">
    <source>
        <dbReference type="ARBA" id="ARBA00022448"/>
    </source>
</evidence>
<dbReference type="EMBL" id="BDRX01000182">
    <property type="protein sequence ID" value="GBF99960.1"/>
    <property type="molecule type" value="Genomic_DNA"/>
</dbReference>
<evidence type="ECO:0000256" key="5">
    <source>
        <dbReference type="ARBA" id="ARBA00022927"/>
    </source>
</evidence>
<dbReference type="PANTHER" id="PTHR21443">
    <property type="entry name" value="CONSERVED OLIGOMERIC GOLGI COMPLEX COMPONENT 7"/>
    <property type="match status" value="1"/>
</dbReference>
<dbReference type="GO" id="GO:0006886">
    <property type="term" value="P:intracellular protein transport"/>
    <property type="evidence" value="ECO:0007669"/>
    <property type="project" value="InterPro"/>
</dbReference>